<dbReference type="EMBL" id="WUXR01000008">
    <property type="protein sequence ID" value="MBM4566855.1"/>
    <property type="molecule type" value="Genomic_DNA"/>
</dbReference>
<sequence length="146" mass="15868">MHHNFIPSSDVDSSTRVELRHNRSAAVRARALEIVGILYRCDADESADQLLRHSQANNLKLAALAESLVAVVDGPSDGSAADAQTTLAAHFWLREIRRLGHVHRRTDRSARHIATTARCVGGARGAAGKAVAQQSDRKRVDFAARV</sequence>
<reference evidence="1" key="1">
    <citation type="submission" date="2019-11" db="EMBL/GenBank/DDBJ databases">
        <title>Spread of Macrolides and rifampicin resistant Rhodococcus equi in clinical isolates in the USA.</title>
        <authorList>
            <person name="Alvarez-Narvaez S."/>
            <person name="Huber L."/>
            <person name="Cohen N.D."/>
            <person name="Slovis N."/>
            <person name="Greiter M."/>
            <person name="Giguere S."/>
            <person name="Hart K."/>
        </authorList>
    </citation>
    <scope>NUCLEOTIDE SEQUENCE</scope>
    <source>
        <strain evidence="1">Lh_17</strain>
    </source>
</reference>
<evidence type="ECO:0000313" key="2">
    <source>
        <dbReference type="EMBL" id="NKT81008.1"/>
    </source>
</evidence>
<organism evidence="2 4">
    <name type="scientific">Rhodococcus hoagii</name>
    <name type="common">Corynebacterium equii</name>
    <dbReference type="NCBI Taxonomy" id="43767"/>
    <lineage>
        <taxon>Bacteria</taxon>
        <taxon>Bacillati</taxon>
        <taxon>Actinomycetota</taxon>
        <taxon>Actinomycetes</taxon>
        <taxon>Mycobacteriales</taxon>
        <taxon>Nocardiaceae</taxon>
        <taxon>Prescottella</taxon>
    </lineage>
</organism>
<dbReference type="EMBL" id="WVDC01000001">
    <property type="protein sequence ID" value="NKW40476.1"/>
    <property type="molecule type" value="Genomic_DNA"/>
</dbReference>
<protein>
    <recommendedName>
        <fullName evidence="5">ANTAR domain-containing protein</fullName>
    </recommendedName>
</protein>
<evidence type="ECO:0008006" key="5">
    <source>
        <dbReference type="Google" id="ProtNLM"/>
    </source>
</evidence>
<name>A0A9Q2UTC2_RHOHA</name>
<evidence type="ECO:0000313" key="3">
    <source>
        <dbReference type="EMBL" id="NKW40476.1"/>
    </source>
</evidence>
<dbReference type="EMBL" id="WVBC01000034">
    <property type="protein sequence ID" value="NKT81008.1"/>
    <property type="molecule type" value="Genomic_DNA"/>
</dbReference>
<evidence type="ECO:0000313" key="4">
    <source>
        <dbReference type="Proteomes" id="UP000603463"/>
    </source>
</evidence>
<proteinExistence type="predicted"/>
<dbReference type="Proteomes" id="UP000608063">
    <property type="component" value="Unassembled WGS sequence"/>
</dbReference>
<dbReference type="AlphaFoldDB" id="A0A9Q2UTC2"/>
<accession>A0A9Q2UTC2</accession>
<dbReference type="RefSeq" id="WP_084960669.1">
    <property type="nucleotide sequence ID" value="NZ_AP024181.1"/>
</dbReference>
<comment type="caution">
    <text evidence="2">The sequence shown here is derived from an EMBL/GenBank/DDBJ whole genome shotgun (WGS) entry which is preliminary data.</text>
</comment>
<gene>
    <name evidence="1" type="ORF">GS441_15835</name>
    <name evidence="2" type="ORF">GS882_23335</name>
    <name evidence="3" type="ORF">GS947_02265</name>
</gene>
<evidence type="ECO:0000313" key="1">
    <source>
        <dbReference type="EMBL" id="MBM4566855.1"/>
    </source>
</evidence>
<reference evidence="2" key="2">
    <citation type="journal article" date="2020" name="Environ. Microbiol.">
        <title>The novel and transferable erm(51) gene confers Macrolides, Lincosamides, and Streptogramins B (MLSB) resistance to clonal Rhodococcus equi in the environment.</title>
        <authorList>
            <person name="Huber L."/>
            <person name="Giguere S."/>
            <person name="Slovis N.M."/>
            <person name="Alvarez-Narvaez S."/>
            <person name="Hart K.A."/>
            <person name="Greiter M."/>
            <person name="Morris E.R.A."/>
            <person name="Cohen N.D."/>
        </authorList>
    </citation>
    <scope>NUCLEOTIDE SEQUENCE</scope>
    <source>
        <strain evidence="2">Lh_116_1</strain>
        <strain evidence="3">Lh_16_1</strain>
    </source>
</reference>
<dbReference type="Proteomes" id="UP000808906">
    <property type="component" value="Unassembled WGS sequence"/>
</dbReference>
<dbReference type="Proteomes" id="UP000603463">
    <property type="component" value="Unassembled WGS sequence"/>
</dbReference>